<evidence type="ECO:0000313" key="2">
    <source>
        <dbReference type="EMBL" id="MFC4245837.1"/>
    </source>
</evidence>
<dbReference type="RefSeq" id="WP_246968647.1">
    <property type="nucleotide sequence ID" value="NZ_CP095397.1"/>
</dbReference>
<dbReference type="Proteomes" id="UP001595821">
    <property type="component" value="Unassembled WGS sequence"/>
</dbReference>
<comment type="caution">
    <text evidence="2">The sequence shown here is derived from an EMBL/GenBank/DDBJ whole genome shotgun (WGS) entry which is preliminary data.</text>
</comment>
<name>A0ABD5NUU7_9EURY</name>
<protein>
    <submittedName>
        <fullName evidence="2">Uncharacterized protein</fullName>
    </submittedName>
</protein>
<keyword evidence="1" id="KW-0812">Transmembrane</keyword>
<keyword evidence="1" id="KW-1133">Transmembrane helix</keyword>
<evidence type="ECO:0000256" key="1">
    <source>
        <dbReference type="SAM" id="Phobius"/>
    </source>
</evidence>
<accession>A0ABD5NUU7</accession>
<dbReference type="EMBL" id="JBHSDJ010000003">
    <property type="protein sequence ID" value="MFC4245837.1"/>
    <property type="molecule type" value="Genomic_DNA"/>
</dbReference>
<keyword evidence="1" id="KW-0472">Membrane</keyword>
<evidence type="ECO:0000313" key="3">
    <source>
        <dbReference type="Proteomes" id="UP001595821"/>
    </source>
</evidence>
<reference evidence="2 3" key="1">
    <citation type="journal article" date="2014" name="Int. J. Syst. Evol. Microbiol.">
        <title>Complete genome sequence of Corynebacterium casei LMG S-19264T (=DSM 44701T), isolated from a smear-ripened cheese.</title>
        <authorList>
            <consortium name="US DOE Joint Genome Institute (JGI-PGF)"/>
            <person name="Walter F."/>
            <person name="Albersmeier A."/>
            <person name="Kalinowski J."/>
            <person name="Ruckert C."/>
        </authorList>
    </citation>
    <scope>NUCLEOTIDE SEQUENCE [LARGE SCALE GENOMIC DNA]</scope>
    <source>
        <strain evidence="2 3">IBRC-M 10912</strain>
    </source>
</reference>
<organism evidence="2 3">
    <name type="scientific">Natribaculum luteum</name>
    <dbReference type="NCBI Taxonomy" id="1586232"/>
    <lineage>
        <taxon>Archaea</taxon>
        <taxon>Methanobacteriati</taxon>
        <taxon>Methanobacteriota</taxon>
        <taxon>Stenosarchaea group</taxon>
        <taxon>Halobacteria</taxon>
        <taxon>Halobacteriales</taxon>
        <taxon>Natrialbaceae</taxon>
        <taxon>Natribaculum</taxon>
    </lineage>
</organism>
<dbReference type="Pfam" id="PF25927">
    <property type="entry name" value="DUF7972"/>
    <property type="match status" value="1"/>
</dbReference>
<proteinExistence type="predicted"/>
<feature type="transmembrane region" description="Helical" evidence="1">
    <location>
        <begin position="30"/>
        <end position="53"/>
    </location>
</feature>
<dbReference type="InterPro" id="IPR058278">
    <property type="entry name" value="DUF7972"/>
</dbReference>
<dbReference type="GeneID" id="71855208"/>
<sequence length="76" mass="7953">MGVPAVGIAVAVTALLVLTGSDGPVVSKPIQRASFSIAITVGVIPVTVLFSYIRRPATVTERTAAVMPFMTPEQER</sequence>
<dbReference type="AlphaFoldDB" id="A0ABD5NUU7"/>
<gene>
    <name evidence="2" type="ORF">ACFOZ7_02260</name>
</gene>